<feature type="region of interest" description="Disordered" evidence="1">
    <location>
        <begin position="30"/>
        <end position="59"/>
    </location>
</feature>
<evidence type="ECO:0000256" key="1">
    <source>
        <dbReference type="SAM" id="MobiDB-lite"/>
    </source>
</evidence>
<proteinExistence type="predicted"/>
<evidence type="ECO:0000313" key="3">
    <source>
        <dbReference type="Proteomes" id="UP001153269"/>
    </source>
</evidence>
<evidence type="ECO:0000313" key="2">
    <source>
        <dbReference type="EMBL" id="CAB1426766.1"/>
    </source>
</evidence>
<organism evidence="2 3">
    <name type="scientific">Pleuronectes platessa</name>
    <name type="common">European plaice</name>
    <dbReference type="NCBI Taxonomy" id="8262"/>
    <lineage>
        <taxon>Eukaryota</taxon>
        <taxon>Metazoa</taxon>
        <taxon>Chordata</taxon>
        <taxon>Craniata</taxon>
        <taxon>Vertebrata</taxon>
        <taxon>Euteleostomi</taxon>
        <taxon>Actinopterygii</taxon>
        <taxon>Neopterygii</taxon>
        <taxon>Teleostei</taxon>
        <taxon>Neoteleostei</taxon>
        <taxon>Acanthomorphata</taxon>
        <taxon>Carangaria</taxon>
        <taxon>Pleuronectiformes</taxon>
        <taxon>Pleuronectoidei</taxon>
        <taxon>Pleuronectidae</taxon>
        <taxon>Pleuronectes</taxon>
    </lineage>
</organism>
<comment type="caution">
    <text evidence="2">The sequence shown here is derived from an EMBL/GenBank/DDBJ whole genome shotgun (WGS) entry which is preliminary data.</text>
</comment>
<dbReference type="Proteomes" id="UP001153269">
    <property type="component" value="Unassembled WGS sequence"/>
</dbReference>
<dbReference type="AlphaFoldDB" id="A0A9N7YIJ7"/>
<dbReference type="EMBL" id="CADEAL010000913">
    <property type="protein sequence ID" value="CAB1426766.1"/>
    <property type="molecule type" value="Genomic_DNA"/>
</dbReference>
<gene>
    <name evidence="2" type="ORF">PLEPLA_LOCUS14704</name>
</gene>
<reference evidence="2" key="1">
    <citation type="submission" date="2020-03" db="EMBL/GenBank/DDBJ databases">
        <authorList>
            <person name="Weist P."/>
        </authorList>
    </citation>
    <scope>NUCLEOTIDE SEQUENCE</scope>
</reference>
<name>A0A9N7YIJ7_PLEPL</name>
<keyword evidence="3" id="KW-1185">Reference proteome</keyword>
<accession>A0A9N7YIJ7</accession>
<feature type="compositionally biased region" description="Basic and acidic residues" evidence="1">
    <location>
        <begin position="41"/>
        <end position="59"/>
    </location>
</feature>
<protein>
    <submittedName>
        <fullName evidence="2">Uncharacterized protein</fullName>
    </submittedName>
</protein>
<sequence>MSGAEVREPLVCTSQMQASLLHHLLFGPTLSGQGEEEEEGGRDGDAKDDLSPGDCHHTARGEREVQAEAGALSAGMGLLQLQGFECVKWRAMWSGRMHFWLRPTSPAATTTTSGWNILHHPAPLHCFQGHSERQV</sequence>